<accession>A0A0E3P521</accession>
<feature type="transmembrane region" description="Helical" evidence="2">
    <location>
        <begin position="7"/>
        <end position="28"/>
    </location>
</feature>
<keyword evidence="2" id="KW-1133">Transmembrane helix</keyword>
<dbReference type="EMBL" id="CP009506">
    <property type="protein sequence ID" value="AKB28674.1"/>
    <property type="molecule type" value="Genomic_DNA"/>
</dbReference>
<evidence type="ECO:0008006" key="5">
    <source>
        <dbReference type="Google" id="ProtNLM"/>
    </source>
</evidence>
<keyword evidence="2" id="KW-0812">Transmembrane</keyword>
<evidence type="ECO:0000256" key="2">
    <source>
        <dbReference type="SAM" id="Phobius"/>
    </source>
</evidence>
<keyword evidence="2" id="KW-0472">Membrane</keyword>
<gene>
    <name evidence="3" type="ORF">MSSIT_1955</name>
</gene>
<reference evidence="3 4" key="1">
    <citation type="submission" date="2014-07" db="EMBL/GenBank/DDBJ databases">
        <title>Methanogenic archaea and the global carbon cycle.</title>
        <authorList>
            <person name="Henriksen J.R."/>
            <person name="Luke J."/>
            <person name="Reinhart S."/>
            <person name="Benedict M.N."/>
            <person name="Youngblut N.D."/>
            <person name="Metcalf M.E."/>
            <person name="Whitaker R.J."/>
            <person name="Metcalf W.W."/>
        </authorList>
    </citation>
    <scope>NUCLEOTIDE SEQUENCE [LARGE SCALE GENOMIC DNA]</scope>
    <source>
        <strain evidence="3 4">T4/M</strain>
    </source>
</reference>
<dbReference type="GeneID" id="24860812"/>
<feature type="compositionally biased region" description="Low complexity" evidence="1">
    <location>
        <begin position="341"/>
        <end position="366"/>
    </location>
</feature>
<dbReference type="KEGG" id="msw:MSSIT_1955"/>
<name>A0A0E3P521_9EURY</name>
<organism evidence="3 4">
    <name type="scientific">Methanosarcina siciliae T4/M</name>
    <dbReference type="NCBI Taxonomy" id="1434120"/>
    <lineage>
        <taxon>Archaea</taxon>
        <taxon>Methanobacteriati</taxon>
        <taxon>Methanobacteriota</taxon>
        <taxon>Stenosarchaea group</taxon>
        <taxon>Methanomicrobia</taxon>
        <taxon>Methanosarcinales</taxon>
        <taxon>Methanosarcinaceae</taxon>
        <taxon>Methanosarcina</taxon>
    </lineage>
</organism>
<dbReference type="Proteomes" id="UP000033111">
    <property type="component" value="Chromosome"/>
</dbReference>
<feature type="region of interest" description="Disordered" evidence="1">
    <location>
        <begin position="328"/>
        <end position="368"/>
    </location>
</feature>
<dbReference type="AlphaFoldDB" id="A0A0E3P521"/>
<dbReference type="PATRIC" id="fig|1434120.4.peg.2518"/>
<dbReference type="OrthoDB" id="136702at2157"/>
<evidence type="ECO:0000256" key="1">
    <source>
        <dbReference type="SAM" id="MobiDB-lite"/>
    </source>
</evidence>
<evidence type="ECO:0000313" key="4">
    <source>
        <dbReference type="Proteomes" id="UP000033111"/>
    </source>
</evidence>
<sequence>MKKLRTIFIFSMEFFVIFYCITGTAFGINSTDNNSAQPGDYLNSEISNVNYDDYNYFFGLNSYGNTVITRYGKLPDLETEEQKESWKSSLEDLSEKIKDTIVSEYMYPHGEIVTCGTNSQGYFLILFRYGNVDEPLMDEIYALIDNSAKEMGIQDTPVEFGYGIYQAEIPLDSEHGVYHTYGENVENLSESEIRAIEEYMKKKPEKLSGNYIANYGEIPLLKDRTEVSSWGSKLYSIKNGTEGKILPYLEKGQVVAYGIELTRLVVDIYDGLPSEEKAVLVEEIYQIIDEEARKQNVTDIPVAFEESGYLQLDEEVIEDGEAVREETNLLGSGEKNTGEINNLNNNDSESANKSSSSGDKSSENNSTPGFGLLGSLTCLYGGWRLRKK</sequence>
<keyword evidence="4" id="KW-1185">Reference proteome</keyword>
<dbReference type="RefSeq" id="WP_048172210.1">
    <property type="nucleotide sequence ID" value="NZ_CP009506.1"/>
</dbReference>
<evidence type="ECO:0000313" key="3">
    <source>
        <dbReference type="EMBL" id="AKB28674.1"/>
    </source>
</evidence>
<proteinExistence type="predicted"/>
<dbReference type="HOGENOM" id="CLU_724835_0_0_2"/>
<protein>
    <recommendedName>
        <fullName evidence="5">GTPases-Sulfate adenylate transferase subunit 1</fullName>
    </recommendedName>
</protein>